<gene>
    <name evidence="1" type="ORF">LNAOJCKE_3186</name>
</gene>
<evidence type="ECO:0000313" key="1">
    <source>
        <dbReference type="EMBL" id="GJE65972.1"/>
    </source>
</evidence>
<accession>A0ABQ4UFS0</accession>
<evidence type="ECO:0008006" key="3">
    <source>
        <dbReference type="Google" id="ProtNLM"/>
    </source>
</evidence>
<dbReference type="RefSeq" id="WP_238225488.1">
    <property type="nucleotide sequence ID" value="NZ_BAAADH010000007.1"/>
</dbReference>
<protein>
    <recommendedName>
        <fullName evidence="3">TnsA endonuclease N-terminal domain-containing protein</fullName>
    </recommendedName>
</protein>
<comment type="caution">
    <text evidence="1">The sequence shown here is derived from an EMBL/GenBank/DDBJ whole genome shotgun (WGS) entry which is preliminary data.</text>
</comment>
<name>A0ABQ4UFS0_9HYPH</name>
<keyword evidence="2" id="KW-1185">Reference proteome</keyword>
<dbReference type="Proteomes" id="UP001055039">
    <property type="component" value="Unassembled WGS sequence"/>
</dbReference>
<sequence length="240" mass="27507">MNIAFTPKRLTRIRGVRKADKATNRRSFCGVVPWFDLDNLMAPSGQRGSRIEGLVEFESLLEHDFLVLIRSDGITTSVRPQPRKVGWWDPRSQRWRVHTPDFALRRRFVPKPVYVQVKPKVVADEMADELALIEAGFRAQGLTFEVWTDEVIRRQPRFANAELLFDQSGPLEDVEALDRVRSVLREAAPSLLTVGQVREVSGIGSRAMQAVLRLHMRREVDLDLERPIDARALVRPTFLD</sequence>
<proteinExistence type="predicted"/>
<dbReference type="EMBL" id="BPRC01000011">
    <property type="protein sequence ID" value="GJE65972.1"/>
    <property type="molecule type" value="Genomic_DNA"/>
</dbReference>
<reference evidence="1" key="2">
    <citation type="submission" date="2021-08" db="EMBL/GenBank/DDBJ databases">
        <authorList>
            <person name="Tani A."/>
            <person name="Ola A."/>
            <person name="Ogura Y."/>
            <person name="Katsura K."/>
            <person name="Hayashi T."/>
        </authorList>
    </citation>
    <scope>NUCLEOTIDE SEQUENCE</scope>
    <source>
        <strain evidence="1">NBRC 15686</strain>
    </source>
</reference>
<reference evidence="1" key="1">
    <citation type="journal article" date="2021" name="Front. Microbiol.">
        <title>Comprehensive Comparative Genomics and Phenotyping of Methylobacterium Species.</title>
        <authorList>
            <person name="Alessa O."/>
            <person name="Ogura Y."/>
            <person name="Fujitani Y."/>
            <person name="Takami H."/>
            <person name="Hayashi T."/>
            <person name="Sahin N."/>
            <person name="Tani A."/>
        </authorList>
    </citation>
    <scope>NUCLEOTIDE SEQUENCE</scope>
    <source>
        <strain evidence="1">NBRC 15686</strain>
    </source>
</reference>
<organism evidence="1 2">
    <name type="scientific">Methylorubrum aminovorans</name>
    <dbReference type="NCBI Taxonomy" id="269069"/>
    <lineage>
        <taxon>Bacteria</taxon>
        <taxon>Pseudomonadati</taxon>
        <taxon>Pseudomonadota</taxon>
        <taxon>Alphaproteobacteria</taxon>
        <taxon>Hyphomicrobiales</taxon>
        <taxon>Methylobacteriaceae</taxon>
        <taxon>Methylorubrum</taxon>
    </lineage>
</organism>
<evidence type="ECO:0000313" key="2">
    <source>
        <dbReference type="Proteomes" id="UP001055039"/>
    </source>
</evidence>